<evidence type="ECO:0000256" key="3">
    <source>
        <dbReference type="ARBA" id="ARBA00022801"/>
    </source>
</evidence>
<feature type="active site" description="Charge relay system" evidence="5">
    <location>
        <position position="282"/>
    </location>
</feature>
<dbReference type="PROSITE" id="PS00136">
    <property type="entry name" value="SUBTILASE_ASP"/>
    <property type="match status" value="1"/>
</dbReference>
<feature type="chain" id="PRO_5042921394" evidence="8">
    <location>
        <begin position="29"/>
        <end position="398"/>
    </location>
</feature>
<dbReference type="Pfam" id="PF00082">
    <property type="entry name" value="Peptidase_S8"/>
    <property type="match status" value="1"/>
</dbReference>
<evidence type="ECO:0000256" key="7">
    <source>
        <dbReference type="SAM" id="Phobius"/>
    </source>
</evidence>
<evidence type="ECO:0000256" key="4">
    <source>
        <dbReference type="ARBA" id="ARBA00022825"/>
    </source>
</evidence>
<accession>A0AAP6XL12</accession>
<feature type="signal peptide" evidence="8">
    <location>
        <begin position="1"/>
        <end position="28"/>
    </location>
</feature>
<evidence type="ECO:0000256" key="2">
    <source>
        <dbReference type="ARBA" id="ARBA00022670"/>
    </source>
</evidence>
<dbReference type="EMBL" id="JAAUVV010000003">
    <property type="protein sequence ID" value="NJJ03268.1"/>
    <property type="molecule type" value="Genomic_DNA"/>
</dbReference>
<keyword evidence="8" id="KW-0732">Signal</keyword>
<dbReference type="GO" id="GO:0006508">
    <property type="term" value="P:proteolysis"/>
    <property type="evidence" value="ECO:0007669"/>
    <property type="project" value="UniProtKB-KW"/>
</dbReference>
<evidence type="ECO:0000313" key="10">
    <source>
        <dbReference type="EMBL" id="NJJ03268.1"/>
    </source>
</evidence>
<dbReference type="GO" id="GO:0004252">
    <property type="term" value="F:serine-type endopeptidase activity"/>
    <property type="evidence" value="ECO:0007669"/>
    <property type="project" value="UniProtKB-UniRule"/>
</dbReference>
<evidence type="ECO:0000256" key="6">
    <source>
        <dbReference type="RuleBase" id="RU003355"/>
    </source>
</evidence>
<keyword evidence="3 5" id="KW-0378">Hydrolase</keyword>
<dbReference type="PROSITE" id="PS51892">
    <property type="entry name" value="SUBTILASE"/>
    <property type="match status" value="1"/>
</dbReference>
<gene>
    <name evidence="10" type="ORF">HC138_02620</name>
</gene>
<dbReference type="Gene3D" id="3.40.50.200">
    <property type="entry name" value="Peptidase S8/S53 domain"/>
    <property type="match status" value="1"/>
</dbReference>
<keyword evidence="7" id="KW-1133">Transmembrane helix</keyword>
<dbReference type="PANTHER" id="PTHR43806:SF11">
    <property type="entry name" value="CEREVISIN-RELATED"/>
    <property type="match status" value="1"/>
</dbReference>
<dbReference type="InterPro" id="IPR000209">
    <property type="entry name" value="Peptidase_S8/S53_dom"/>
</dbReference>
<dbReference type="PROSITE" id="PS00137">
    <property type="entry name" value="SUBTILASE_HIS"/>
    <property type="match status" value="1"/>
</dbReference>
<evidence type="ECO:0000256" key="5">
    <source>
        <dbReference type="PROSITE-ProRule" id="PRU01240"/>
    </source>
</evidence>
<evidence type="ECO:0000259" key="9">
    <source>
        <dbReference type="Pfam" id="PF00082"/>
    </source>
</evidence>
<dbReference type="Proteomes" id="UP000591626">
    <property type="component" value="Unassembled WGS sequence"/>
</dbReference>
<name>A0AAP6XL12_9CORY</name>
<keyword evidence="7" id="KW-0812">Transmembrane</keyword>
<comment type="caution">
    <text evidence="10">The sequence shown here is derived from an EMBL/GenBank/DDBJ whole genome shotgun (WGS) entry which is preliminary data.</text>
</comment>
<dbReference type="InterPro" id="IPR023827">
    <property type="entry name" value="Peptidase_S8_Asp-AS"/>
</dbReference>
<organism evidence="10 11">
    <name type="scientific">Corynebacterium coyleae</name>
    <dbReference type="NCBI Taxonomy" id="53374"/>
    <lineage>
        <taxon>Bacteria</taxon>
        <taxon>Bacillati</taxon>
        <taxon>Actinomycetota</taxon>
        <taxon>Actinomycetes</taxon>
        <taxon>Mycobacteriales</taxon>
        <taxon>Corynebacteriaceae</taxon>
        <taxon>Corynebacterium</taxon>
    </lineage>
</organism>
<dbReference type="InterPro" id="IPR023828">
    <property type="entry name" value="Peptidase_S8_Ser-AS"/>
</dbReference>
<comment type="similarity">
    <text evidence="1 5 6">Belongs to the peptidase S8 family.</text>
</comment>
<proteinExistence type="inferred from homology"/>
<dbReference type="InterPro" id="IPR022398">
    <property type="entry name" value="Peptidase_S8_His-AS"/>
</dbReference>
<sequence length="398" mass="40144">MRTRSLPASALLPLLLAMPVLCAPAALAPGSLTYASAQDIACAVPSAAQPPGETPAELHELRRFATGAGVRVAVIDTGVAPHSELNHLRPGADFVGDNALADCDSHGTVVAGVIAGRTLGIAPDAEILAVRQTSAHYRGGRGQSVAGDLETLASAINNALDEGARVLNVSVVSCVDPGLASRIDLNGLRGALHRAEADGAVVVAASGNTSADCEPGFSVIPALFPTVLAVGAREDTHTLASYSMPAEISAAGLVPHALASSGNGWADGTLTRDGSRPYVGTSFAAPVVSGAAALLMQRYPGITPDHVRTLITAAAQHGGGAITPHNVISQLTPDDIAPRDTVTVAPTERTASLAAKRFSSVGLGAVVFALLGALALCAVSTWRSKPQPGSAPRPPARG</sequence>
<evidence type="ECO:0000256" key="1">
    <source>
        <dbReference type="ARBA" id="ARBA00011073"/>
    </source>
</evidence>
<dbReference type="PANTHER" id="PTHR43806">
    <property type="entry name" value="PEPTIDASE S8"/>
    <property type="match status" value="1"/>
</dbReference>
<dbReference type="InterPro" id="IPR015500">
    <property type="entry name" value="Peptidase_S8_subtilisin-rel"/>
</dbReference>
<evidence type="ECO:0000256" key="8">
    <source>
        <dbReference type="SAM" id="SignalP"/>
    </source>
</evidence>
<keyword evidence="4 5" id="KW-0720">Serine protease</keyword>
<feature type="domain" description="Peptidase S8/S53" evidence="9">
    <location>
        <begin position="67"/>
        <end position="321"/>
    </location>
</feature>
<keyword evidence="2 5" id="KW-0645">Protease</keyword>
<keyword evidence="7" id="KW-0472">Membrane</keyword>
<feature type="active site" description="Charge relay system" evidence="5">
    <location>
        <position position="106"/>
    </location>
</feature>
<dbReference type="SUPFAM" id="SSF52743">
    <property type="entry name" value="Subtilisin-like"/>
    <property type="match status" value="1"/>
</dbReference>
<dbReference type="RefSeq" id="WP_167615882.1">
    <property type="nucleotide sequence ID" value="NZ_JAAUVV010000003.1"/>
</dbReference>
<reference evidence="10 11" key="1">
    <citation type="submission" date="2020-03" db="EMBL/GenBank/DDBJ databases">
        <title>Draft genome sequences of bacterial isolates from the female urobiome.</title>
        <authorList>
            <person name="Miller-Ensminger T."/>
            <person name="Wolfe A.J."/>
            <person name="Putonti C."/>
        </authorList>
    </citation>
    <scope>NUCLEOTIDE SEQUENCE [LARGE SCALE GENOMIC DNA]</scope>
    <source>
        <strain evidence="10 11">UMB8490</strain>
    </source>
</reference>
<evidence type="ECO:0000313" key="11">
    <source>
        <dbReference type="Proteomes" id="UP000591626"/>
    </source>
</evidence>
<protein>
    <submittedName>
        <fullName evidence="10">S8 family serine peptidase</fullName>
    </submittedName>
</protein>
<dbReference type="AlphaFoldDB" id="A0AAP6XL12"/>
<feature type="transmembrane region" description="Helical" evidence="7">
    <location>
        <begin position="358"/>
        <end position="379"/>
    </location>
</feature>
<dbReference type="PROSITE" id="PS00138">
    <property type="entry name" value="SUBTILASE_SER"/>
    <property type="match status" value="1"/>
</dbReference>
<dbReference type="InterPro" id="IPR050131">
    <property type="entry name" value="Peptidase_S8_subtilisin-like"/>
</dbReference>
<dbReference type="PRINTS" id="PR00723">
    <property type="entry name" value="SUBTILISIN"/>
</dbReference>
<dbReference type="InterPro" id="IPR036852">
    <property type="entry name" value="Peptidase_S8/S53_dom_sf"/>
</dbReference>
<feature type="active site" description="Charge relay system" evidence="5">
    <location>
        <position position="76"/>
    </location>
</feature>